<dbReference type="PANTHER" id="PTHR48045">
    <property type="entry name" value="UDP-GLYCOSYLTRANSFERASE 72B1"/>
    <property type="match status" value="1"/>
</dbReference>
<reference evidence="1" key="1">
    <citation type="submission" date="2020-06" db="EMBL/GenBank/DDBJ databases">
        <authorList>
            <person name="Li T."/>
            <person name="Hu X."/>
            <person name="Zhang T."/>
            <person name="Song X."/>
            <person name="Zhang H."/>
            <person name="Dai N."/>
            <person name="Sheng W."/>
            <person name="Hou X."/>
            <person name="Wei L."/>
        </authorList>
    </citation>
    <scope>NUCLEOTIDE SEQUENCE</scope>
    <source>
        <strain evidence="1">G02</strain>
        <tissue evidence="1">Leaf</tissue>
    </source>
</reference>
<dbReference type="Gene3D" id="3.40.50.2000">
    <property type="entry name" value="Glycogen Phosphorylase B"/>
    <property type="match status" value="2"/>
</dbReference>
<proteinExistence type="predicted"/>
<dbReference type="EMBL" id="JACGWJ010000014">
    <property type="protein sequence ID" value="KAL0373784.1"/>
    <property type="molecule type" value="Genomic_DNA"/>
</dbReference>
<accession>A0AAW2R1N3</accession>
<dbReference type="SUPFAM" id="SSF53756">
    <property type="entry name" value="UDP-Glycosyltransferase/glycogen phosphorylase"/>
    <property type="match status" value="1"/>
</dbReference>
<gene>
    <name evidence="1" type="ORF">Sradi_3294100</name>
</gene>
<name>A0AAW2R1N3_SESRA</name>
<dbReference type="FunFam" id="3.40.50.2000:FF:000054">
    <property type="entry name" value="Glycosyltransferase"/>
    <property type="match status" value="1"/>
</dbReference>
<dbReference type="AlphaFoldDB" id="A0AAW2R1N3"/>
<protein>
    <submittedName>
        <fullName evidence="1">Hydroquinone glucosyltransferase</fullName>
    </submittedName>
</protein>
<reference evidence="1" key="2">
    <citation type="journal article" date="2024" name="Plant">
        <title>Genomic evolution and insights into agronomic trait innovations of Sesamum species.</title>
        <authorList>
            <person name="Miao H."/>
            <person name="Wang L."/>
            <person name="Qu L."/>
            <person name="Liu H."/>
            <person name="Sun Y."/>
            <person name="Le M."/>
            <person name="Wang Q."/>
            <person name="Wei S."/>
            <person name="Zheng Y."/>
            <person name="Lin W."/>
            <person name="Duan Y."/>
            <person name="Cao H."/>
            <person name="Xiong S."/>
            <person name="Wang X."/>
            <person name="Wei L."/>
            <person name="Li C."/>
            <person name="Ma Q."/>
            <person name="Ju M."/>
            <person name="Zhao R."/>
            <person name="Li G."/>
            <person name="Mu C."/>
            <person name="Tian Q."/>
            <person name="Mei H."/>
            <person name="Zhang T."/>
            <person name="Gao T."/>
            <person name="Zhang H."/>
        </authorList>
    </citation>
    <scope>NUCLEOTIDE SEQUENCE</scope>
    <source>
        <strain evidence="1">G02</strain>
    </source>
</reference>
<organism evidence="1">
    <name type="scientific">Sesamum radiatum</name>
    <name type="common">Black benniseed</name>
    <dbReference type="NCBI Taxonomy" id="300843"/>
    <lineage>
        <taxon>Eukaryota</taxon>
        <taxon>Viridiplantae</taxon>
        <taxon>Streptophyta</taxon>
        <taxon>Embryophyta</taxon>
        <taxon>Tracheophyta</taxon>
        <taxon>Spermatophyta</taxon>
        <taxon>Magnoliopsida</taxon>
        <taxon>eudicotyledons</taxon>
        <taxon>Gunneridae</taxon>
        <taxon>Pentapetalae</taxon>
        <taxon>asterids</taxon>
        <taxon>lamiids</taxon>
        <taxon>Lamiales</taxon>
        <taxon>Pedaliaceae</taxon>
        <taxon>Sesamum</taxon>
    </lineage>
</organism>
<comment type="caution">
    <text evidence="1">The sequence shown here is derived from an EMBL/GenBank/DDBJ whole genome shotgun (WGS) entry which is preliminary data.</text>
</comment>
<dbReference type="PANTHER" id="PTHR48045:SF11">
    <property type="entry name" value="UDP-GLYCOSYLTRANSFERASE 72B1"/>
    <property type="match status" value="1"/>
</dbReference>
<sequence length="266" mass="29577">MANSTPYIAILPAPGMGHLIPLLQFAKNLLHRHHFSATFIIPTDGPLLGPPKAFLSTLPAGIDHLLLPAVNTDDLPPDVKEETRISVVMARSQPSIRDAVKSFLEDNSKKLAAFVVDLFGTDAIDVALELNVPPYIFFPSTAMALSLFLHLPKLDETVSCEYKDVPERLQLPGCMPIHGKDLLDPLQDRKNDAYKWILHHCKKYRMAEGIMVNSFKELEPGPIEALHEQEIGKPIVYPIGPLTRTGSELDDNSEESMCIEWLDDPN</sequence>
<evidence type="ECO:0000313" key="1">
    <source>
        <dbReference type="EMBL" id="KAL0373784.1"/>
    </source>
</evidence>